<feature type="domain" description="Cupin type-2" evidence="2">
    <location>
        <begin position="52"/>
        <end position="120"/>
    </location>
</feature>
<dbReference type="GO" id="GO:0046872">
    <property type="term" value="F:metal ion binding"/>
    <property type="evidence" value="ECO:0007669"/>
    <property type="project" value="UniProtKB-KW"/>
</dbReference>
<evidence type="ECO:0000313" key="4">
    <source>
        <dbReference type="Proteomes" id="UP000307943"/>
    </source>
</evidence>
<organism evidence="3 4">
    <name type="scientific">Paenibacillus hemerocallicola</name>
    <dbReference type="NCBI Taxonomy" id="1172614"/>
    <lineage>
        <taxon>Bacteria</taxon>
        <taxon>Bacillati</taxon>
        <taxon>Bacillota</taxon>
        <taxon>Bacilli</taxon>
        <taxon>Bacillales</taxon>
        <taxon>Paenibacillaceae</taxon>
        <taxon>Paenibacillus</taxon>
    </lineage>
</organism>
<dbReference type="OrthoDB" id="2620172at2"/>
<dbReference type="SUPFAM" id="SSF51182">
    <property type="entry name" value="RmlC-like cupins"/>
    <property type="match status" value="1"/>
</dbReference>
<name>A0A5C4T126_9BACL</name>
<accession>A0A5C4T126</accession>
<dbReference type="InterPro" id="IPR013096">
    <property type="entry name" value="Cupin_2"/>
</dbReference>
<protein>
    <submittedName>
        <fullName evidence="3">Cupin domain-containing protein</fullName>
    </submittedName>
</protein>
<dbReference type="Proteomes" id="UP000307943">
    <property type="component" value="Unassembled WGS sequence"/>
</dbReference>
<dbReference type="Gene3D" id="2.60.120.10">
    <property type="entry name" value="Jelly Rolls"/>
    <property type="match status" value="1"/>
</dbReference>
<keyword evidence="1" id="KW-0479">Metal-binding</keyword>
<sequence length="135" mass="15210">MAMQQKQSNYTGGDCMSGIQPFVKRISEMEGYEKEGVTFLEEADAETLSANYVRVQRGQSTSAGYHDDEEEVYVVTGGKGTIMLADRIREVQAGDMVYIPRNTFHQVTCNSVEPLEYICVANWPDRPAKLQPIHR</sequence>
<dbReference type="Pfam" id="PF07883">
    <property type="entry name" value="Cupin_2"/>
    <property type="match status" value="1"/>
</dbReference>
<gene>
    <name evidence="3" type="ORF">FE784_28865</name>
</gene>
<evidence type="ECO:0000259" key="2">
    <source>
        <dbReference type="Pfam" id="PF07883"/>
    </source>
</evidence>
<dbReference type="InterPro" id="IPR051610">
    <property type="entry name" value="GPI/OXD"/>
</dbReference>
<evidence type="ECO:0000256" key="1">
    <source>
        <dbReference type="ARBA" id="ARBA00022723"/>
    </source>
</evidence>
<dbReference type="AlphaFoldDB" id="A0A5C4T126"/>
<dbReference type="PANTHER" id="PTHR35848:SF6">
    <property type="entry name" value="CUPIN TYPE-2 DOMAIN-CONTAINING PROTEIN"/>
    <property type="match status" value="1"/>
</dbReference>
<dbReference type="InterPro" id="IPR011051">
    <property type="entry name" value="RmlC_Cupin_sf"/>
</dbReference>
<reference evidence="3 4" key="1">
    <citation type="submission" date="2019-05" db="EMBL/GenBank/DDBJ databases">
        <title>We sequenced the genome of Paenibacillus hemerocallicola KCTC 33185 for further insight into its adaptation and study the phylogeny of Paenibacillus.</title>
        <authorList>
            <person name="Narsing Rao M.P."/>
        </authorList>
    </citation>
    <scope>NUCLEOTIDE SEQUENCE [LARGE SCALE GENOMIC DNA]</scope>
    <source>
        <strain evidence="3 4">KCTC 33185</strain>
    </source>
</reference>
<comment type="caution">
    <text evidence="3">The sequence shown here is derived from an EMBL/GenBank/DDBJ whole genome shotgun (WGS) entry which is preliminary data.</text>
</comment>
<keyword evidence="4" id="KW-1185">Reference proteome</keyword>
<dbReference type="PANTHER" id="PTHR35848">
    <property type="entry name" value="OXALATE-BINDING PROTEIN"/>
    <property type="match status" value="1"/>
</dbReference>
<evidence type="ECO:0000313" key="3">
    <source>
        <dbReference type="EMBL" id="TNJ62792.1"/>
    </source>
</evidence>
<dbReference type="EMBL" id="VDCQ01000053">
    <property type="protein sequence ID" value="TNJ62792.1"/>
    <property type="molecule type" value="Genomic_DNA"/>
</dbReference>
<proteinExistence type="predicted"/>
<dbReference type="InterPro" id="IPR014710">
    <property type="entry name" value="RmlC-like_jellyroll"/>
</dbReference>